<dbReference type="SMART" id="SM00318">
    <property type="entry name" value="SNc"/>
    <property type="match status" value="1"/>
</dbReference>
<dbReference type="STRING" id="1123062.SAMN02745775_102335"/>
<keyword evidence="3" id="KW-1185">Reference proteome</keyword>
<sequence>MAVAGALIVAALSGVGLPPDLMGSAPREQDWSALAAEVRVVDGDTLRLGDRTLRLAAIDAPERGQACADGAGLGFDCGAAAAEALSRLVNGRSVLCTVSGRDRFGRGLGSCTAGGVDLNAGLVTAGWALAYGDDARMLTLEASARAAGRGLWAGSFTRPEEWRRRH</sequence>
<protein>
    <submittedName>
        <fullName evidence="2">Endonuclease YncB, thermonuclease family</fullName>
    </submittedName>
</protein>
<dbReference type="AlphaFoldDB" id="A0A1I3ZAA2"/>
<keyword evidence="2" id="KW-0255">Endonuclease</keyword>
<dbReference type="Pfam" id="PF00565">
    <property type="entry name" value="SNase"/>
    <property type="match status" value="1"/>
</dbReference>
<gene>
    <name evidence="2" type="ORF">SAMN02745775_102335</name>
</gene>
<dbReference type="Proteomes" id="UP000199473">
    <property type="component" value="Unassembled WGS sequence"/>
</dbReference>
<dbReference type="SUPFAM" id="SSF50199">
    <property type="entry name" value="Staphylococcal nuclease"/>
    <property type="match status" value="1"/>
</dbReference>
<dbReference type="PANTHER" id="PTHR12302:SF26">
    <property type="entry name" value="BLR1266 PROTEIN"/>
    <property type="match status" value="1"/>
</dbReference>
<dbReference type="EMBL" id="FOSQ01000002">
    <property type="protein sequence ID" value="SFK40935.1"/>
    <property type="molecule type" value="Genomic_DNA"/>
</dbReference>
<evidence type="ECO:0000313" key="3">
    <source>
        <dbReference type="Proteomes" id="UP000199473"/>
    </source>
</evidence>
<feature type="domain" description="TNase-like" evidence="1">
    <location>
        <begin position="39"/>
        <end position="154"/>
    </location>
</feature>
<accession>A0A1I3ZAA2</accession>
<organism evidence="2 3">
    <name type="scientific">Falsiroseomonas stagni DSM 19981</name>
    <dbReference type="NCBI Taxonomy" id="1123062"/>
    <lineage>
        <taxon>Bacteria</taxon>
        <taxon>Pseudomonadati</taxon>
        <taxon>Pseudomonadota</taxon>
        <taxon>Alphaproteobacteria</taxon>
        <taxon>Acetobacterales</taxon>
        <taxon>Roseomonadaceae</taxon>
        <taxon>Falsiroseomonas</taxon>
    </lineage>
</organism>
<dbReference type="GO" id="GO:0004519">
    <property type="term" value="F:endonuclease activity"/>
    <property type="evidence" value="ECO:0007669"/>
    <property type="project" value="UniProtKB-KW"/>
</dbReference>
<dbReference type="InterPro" id="IPR035437">
    <property type="entry name" value="SNase_OB-fold_sf"/>
</dbReference>
<keyword evidence="2" id="KW-0540">Nuclease</keyword>
<name>A0A1I3ZAA2_9PROT</name>
<dbReference type="Gene3D" id="2.40.50.90">
    <property type="match status" value="1"/>
</dbReference>
<proteinExistence type="predicted"/>
<evidence type="ECO:0000259" key="1">
    <source>
        <dbReference type="PROSITE" id="PS50830"/>
    </source>
</evidence>
<dbReference type="InterPro" id="IPR016071">
    <property type="entry name" value="Staphylococal_nuclease_OB-fold"/>
</dbReference>
<dbReference type="RefSeq" id="WP_175533822.1">
    <property type="nucleotide sequence ID" value="NZ_FOSQ01000002.1"/>
</dbReference>
<evidence type="ECO:0000313" key="2">
    <source>
        <dbReference type="EMBL" id="SFK40935.1"/>
    </source>
</evidence>
<reference evidence="2 3" key="1">
    <citation type="submission" date="2016-10" db="EMBL/GenBank/DDBJ databases">
        <authorList>
            <person name="de Groot N.N."/>
        </authorList>
    </citation>
    <scope>NUCLEOTIDE SEQUENCE [LARGE SCALE GENOMIC DNA]</scope>
    <source>
        <strain evidence="2 3">DSM 19981</strain>
    </source>
</reference>
<dbReference type="PANTHER" id="PTHR12302">
    <property type="entry name" value="EBNA2 BINDING PROTEIN P100"/>
    <property type="match status" value="1"/>
</dbReference>
<keyword evidence="2" id="KW-0378">Hydrolase</keyword>
<dbReference type="PROSITE" id="PS50830">
    <property type="entry name" value="TNASE_3"/>
    <property type="match status" value="1"/>
</dbReference>